<feature type="compositionally biased region" description="Polar residues" evidence="1">
    <location>
        <begin position="688"/>
        <end position="702"/>
    </location>
</feature>
<dbReference type="InterPro" id="IPR043904">
    <property type="entry name" value="PhoD_2-like"/>
</dbReference>
<feature type="domain" description="PhoD-like phosphatase" evidence="2">
    <location>
        <begin position="422"/>
        <end position="490"/>
    </location>
</feature>
<keyword evidence="4" id="KW-1185">Reference proteome</keyword>
<dbReference type="CDD" id="cd07389">
    <property type="entry name" value="MPP_PhoD"/>
    <property type="match status" value="1"/>
</dbReference>
<gene>
    <name evidence="3" type="ORF">HETSPECPRED_010214</name>
</gene>
<comment type="caution">
    <text evidence="3">The sequence shown here is derived from an EMBL/GenBank/DDBJ whole genome shotgun (WGS) entry which is preliminary data.</text>
</comment>
<sequence>MTDAIWESEQRTDIASKEVGILNGVNGTSFADHAAVRGDTVNSATKNSVEAQHIGVANNANKQGHFPLAQNGGHEETPARTQNEELAVLCGPLLNFRRLDSGQQAAVTWYGSVLVVAKPSKRQPELILKPLGHTDESLNQGAQRLASTADATRGQALDEERLFRALKLHEDSDKIFWCFELDIPLQNREAPWAYTLLHAHSTWAPATRSISPKVIAVPARGQSMRVMFHSCNGFSVGTDEEAWSGPALWNDVIRVHEQHPFHVMIGGGDQIYNDGVRVDGPLREWADMGNPKRKRDHPFGEQLRAECDEFYFRNYARWYTTEPFATANGQIPQINVWDDHDIIDGFGSYTDHFMQCPVFRGIGAISYKYYCLFQHHVAPPTSMKTNGAGAKSEGAAPTPDPSYIVGSELGPYISRPSLSIYTHLGAEIAFLGIDARTERTRHQINYPSTYAAIFSRVSSSLASNPTIKHLIILLGVPIAYPRLAWLEQIFTSPLIGPIRFLNKRFGVAGSFFNKFDGKPDLLDDLDDHYTARQHKRERKHLILSLQELAAKHSVRVTILGGDVHLAALGSFYSNPKLGLTKEKDHRYMANIISSAITNHPPPKAVADLLARRNKVHHLDHDTDETLIPLFGKDPGGVEKNSAFNKLTMPSRNYAIITQSERGEGIGINGSVGADGNISNGNGDGQLPNGGQANGNKASTHAPTTEKMAGGLDVTFRVEIDQHDAQGTTDGYGFSIPPLEM</sequence>
<dbReference type="Pfam" id="PF19050">
    <property type="entry name" value="PhoD_2"/>
    <property type="match status" value="3"/>
</dbReference>
<dbReference type="InterPro" id="IPR018946">
    <property type="entry name" value="PhoD-like_MPP"/>
</dbReference>
<dbReference type="EMBL" id="CAJPDS010000009">
    <property type="protein sequence ID" value="CAF9910865.1"/>
    <property type="molecule type" value="Genomic_DNA"/>
</dbReference>
<dbReference type="InterPro" id="IPR038607">
    <property type="entry name" value="PhoD-like_sf"/>
</dbReference>
<protein>
    <recommendedName>
        <fullName evidence="2">PhoD-like phosphatase domain-containing protein</fullName>
    </recommendedName>
</protein>
<reference evidence="3" key="1">
    <citation type="submission" date="2021-03" db="EMBL/GenBank/DDBJ databases">
        <authorList>
            <person name="Tagirdzhanova G."/>
        </authorList>
    </citation>
    <scope>NUCLEOTIDE SEQUENCE</scope>
</reference>
<evidence type="ECO:0000256" key="1">
    <source>
        <dbReference type="SAM" id="MobiDB-lite"/>
    </source>
</evidence>
<dbReference type="Proteomes" id="UP000664521">
    <property type="component" value="Unassembled WGS sequence"/>
</dbReference>
<evidence type="ECO:0000313" key="4">
    <source>
        <dbReference type="Proteomes" id="UP000664521"/>
    </source>
</evidence>
<feature type="region of interest" description="Disordered" evidence="1">
    <location>
        <begin position="676"/>
        <end position="706"/>
    </location>
</feature>
<dbReference type="Gene3D" id="3.60.21.70">
    <property type="entry name" value="PhoD-like phosphatase"/>
    <property type="match status" value="1"/>
</dbReference>
<accession>A0A8H3ICB3</accession>
<dbReference type="PANTHER" id="PTHR46689:SF3">
    <property type="entry name" value="PHOD-LIKE PHOSPHATASE DOMAIN-CONTAINING PROTEIN"/>
    <property type="match status" value="1"/>
</dbReference>
<feature type="domain" description="PhoD-like phosphatase" evidence="2">
    <location>
        <begin position="221"/>
        <end position="378"/>
    </location>
</feature>
<feature type="domain" description="PhoD-like phosphatase" evidence="2">
    <location>
        <begin position="505"/>
        <end position="660"/>
    </location>
</feature>
<dbReference type="PANTHER" id="PTHR46689">
    <property type="entry name" value="MEMBRANE PROTEIN, PUTATIVE-RELATED"/>
    <property type="match status" value="1"/>
</dbReference>
<dbReference type="OrthoDB" id="9999821at2759"/>
<evidence type="ECO:0000313" key="3">
    <source>
        <dbReference type="EMBL" id="CAF9910865.1"/>
    </source>
</evidence>
<organism evidence="3 4">
    <name type="scientific">Heterodermia speciosa</name>
    <dbReference type="NCBI Taxonomy" id="116794"/>
    <lineage>
        <taxon>Eukaryota</taxon>
        <taxon>Fungi</taxon>
        <taxon>Dikarya</taxon>
        <taxon>Ascomycota</taxon>
        <taxon>Pezizomycotina</taxon>
        <taxon>Lecanoromycetes</taxon>
        <taxon>OSLEUM clade</taxon>
        <taxon>Lecanoromycetidae</taxon>
        <taxon>Caliciales</taxon>
        <taxon>Physciaceae</taxon>
        <taxon>Heterodermia</taxon>
    </lineage>
</organism>
<evidence type="ECO:0000259" key="2">
    <source>
        <dbReference type="Pfam" id="PF19050"/>
    </source>
</evidence>
<dbReference type="AlphaFoldDB" id="A0A8H3ICB3"/>
<proteinExistence type="predicted"/>
<name>A0A8H3ICB3_9LECA</name>
<dbReference type="GO" id="GO:0016020">
    <property type="term" value="C:membrane"/>
    <property type="evidence" value="ECO:0007669"/>
    <property type="project" value="TreeGrafter"/>
</dbReference>